<gene>
    <name evidence="9" type="ORF">J2S08_003841</name>
</gene>
<feature type="domain" description="PTS EIIA type-4" evidence="8">
    <location>
        <begin position="1"/>
        <end position="135"/>
    </location>
</feature>
<organism evidence="9 10">
    <name type="scientific">Bacillus chungangensis</name>
    <dbReference type="NCBI Taxonomy" id="587633"/>
    <lineage>
        <taxon>Bacteria</taxon>
        <taxon>Bacillati</taxon>
        <taxon>Bacillota</taxon>
        <taxon>Bacilli</taxon>
        <taxon>Bacillales</taxon>
        <taxon>Bacillaceae</taxon>
        <taxon>Bacillus</taxon>
    </lineage>
</organism>
<dbReference type="PANTHER" id="PTHR33799:SF1">
    <property type="entry name" value="PTS SYSTEM MANNOSE-SPECIFIC EIIAB COMPONENT-RELATED"/>
    <property type="match status" value="1"/>
</dbReference>
<dbReference type="EMBL" id="JAUSTT010000030">
    <property type="protein sequence ID" value="MDQ0177947.1"/>
    <property type="molecule type" value="Genomic_DNA"/>
</dbReference>
<keyword evidence="6" id="KW-0598">Phosphotransferase system</keyword>
<evidence type="ECO:0000256" key="3">
    <source>
        <dbReference type="ARBA" id="ARBA00022490"/>
    </source>
</evidence>
<accession>A0ABT9WYJ4</accession>
<keyword evidence="5" id="KW-0808">Transferase</keyword>
<dbReference type="InterPro" id="IPR033887">
    <property type="entry name" value="PTS_IIA_man"/>
</dbReference>
<evidence type="ECO:0000256" key="6">
    <source>
        <dbReference type="ARBA" id="ARBA00022683"/>
    </source>
</evidence>
<dbReference type="InterPro" id="IPR004701">
    <property type="entry name" value="PTS_EIIA_man-typ"/>
</dbReference>
<dbReference type="PROSITE" id="PS51096">
    <property type="entry name" value="PTS_EIIA_TYPE_4"/>
    <property type="match status" value="1"/>
</dbReference>
<comment type="caution">
    <text evidence="9">The sequence shown here is derived from an EMBL/GenBank/DDBJ whole genome shotgun (WGS) entry which is preliminary data.</text>
</comment>
<evidence type="ECO:0000313" key="9">
    <source>
        <dbReference type="EMBL" id="MDQ0177947.1"/>
    </source>
</evidence>
<dbReference type="PANTHER" id="PTHR33799">
    <property type="entry name" value="PTS PERMEASE-RELATED-RELATED"/>
    <property type="match status" value="1"/>
</dbReference>
<dbReference type="Gene3D" id="3.40.50.510">
    <property type="entry name" value="Phosphotransferase system, mannose-type IIA component"/>
    <property type="match status" value="1"/>
</dbReference>
<keyword evidence="7" id="KW-0418">Kinase</keyword>
<evidence type="ECO:0000256" key="7">
    <source>
        <dbReference type="ARBA" id="ARBA00022777"/>
    </source>
</evidence>
<keyword evidence="2" id="KW-0813">Transport</keyword>
<evidence type="ECO:0000259" key="8">
    <source>
        <dbReference type="PROSITE" id="PS51096"/>
    </source>
</evidence>
<sequence length="135" mass="14648">MRYIIAAHGNYAIEAKKSCQMITGQTEHITAIAFTEEMGIEDVVSAYKSAIEDCEEENIIIMVDIVGGTPCNAALILAQTEDIQVIAGLSLSMLIMASLGENIDSIILESKNAVQLVQAPKWSDVELSEEGEEEE</sequence>
<dbReference type="InterPro" id="IPR051471">
    <property type="entry name" value="Bacterial_PTS_sugar_comp"/>
</dbReference>
<evidence type="ECO:0000256" key="1">
    <source>
        <dbReference type="ARBA" id="ARBA00004496"/>
    </source>
</evidence>
<dbReference type="CDD" id="cd00006">
    <property type="entry name" value="PTS_IIA_man"/>
    <property type="match status" value="1"/>
</dbReference>
<keyword evidence="10" id="KW-1185">Reference proteome</keyword>
<comment type="subcellular location">
    <subcellularLocation>
        <location evidence="1">Cytoplasm</location>
    </subcellularLocation>
</comment>
<keyword evidence="4" id="KW-0762">Sugar transport</keyword>
<evidence type="ECO:0000256" key="5">
    <source>
        <dbReference type="ARBA" id="ARBA00022679"/>
    </source>
</evidence>
<keyword evidence="3" id="KW-0963">Cytoplasm</keyword>
<dbReference type="Pfam" id="PF03610">
    <property type="entry name" value="EIIA-man"/>
    <property type="match status" value="1"/>
</dbReference>
<dbReference type="InterPro" id="IPR036662">
    <property type="entry name" value="PTS_EIIA_man-typ_sf"/>
</dbReference>
<evidence type="ECO:0000313" key="10">
    <source>
        <dbReference type="Proteomes" id="UP001223586"/>
    </source>
</evidence>
<dbReference type="SUPFAM" id="SSF53062">
    <property type="entry name" value="PTS system fructose IIA component-like"/>
    <property type="match status" value="1"/>
</dbReference>
<name>A0ABT9WYJ4_9BACI</name>
<dbReference type="RefSeq" id="WP_307232375.1">
    <property type="nucleotide sequence ID" value="NZ_JAUSTT010000030.1"/>
</dbReference>
<reference evidence="9 10" key="1">
    <citation type="submission" date="2023-07" db="EMBL/GenBank/DDBJ databases">
        <title>Genomic Encyclopedia of Type Strains, Phase IV (KMG-IV): sequencing the most valuable type-strain genomes for metagenomic binning, comparative biology and taxonomic classification.</title>
        <authorList>
            <person name="Goeker M."/>
        </authorList>
    </citation>
    <scope>NUCLEOTIDE SEQUENCE [LARGE SCALE GENOMIC DNA]</scope>
    <source>
        <strain evidence="9 10">DSM 23837</strain>
    </source>
</reference>
<evidence type="ECO:0000256" key="2">
    <source>
        <dbReference type="ARBA" id="ARBA00022448"/>
    </source>
</evidence>
<evidence type="ECO:0000256" key="4">
    <source>
        <dbReference type="ARBA" id="ARBA00022597"/>
    </source>
</evidence>
<proteinExistence type="predicted"/>
<protein>
    <submittedName>
        <fullName evidence="9">Mannose/fructose/sorbose-specific phosphotransferase system IIA component</fullName>
    </submittedName>
</protein>
<dbReference type="Proteomes" id="UP001223586">
    <property type="component" value="Unassembled WGS sequence"/>
</dbReference>